<evidence type="ECO:0000313" key="1">
    <source>
        <dbReference type="EMBL" id="MFD2160124.1"/>
    </source>
</evidence>
<dbReference type="Proteomes" id="UP001597389">
    <property type="component" value="Unassembled WGS sequence"/>
</dbReference>
<protein>
    <recommendedName>
        <fullName evidence="3">Neuromedin U</fullName>
    </recommendedName>
</protein>
<name>A0ABW4ZE32_9BACT</name>
<reference evidence="2" key="1">
    <citation type="journal article" date="2019" name="Int. J. Syst. Evol. Microbiol.">
        <title>The Global Catalogue of Microorganisms (GCM) 10K type strain sequencing project: providing services to taxonomists for standard genome sequencing and annotation.</title>
        <authorList>
            <consortium name="The Broad Institute Genomics Platform"/>
            <consortium name="The Broad Institute Genome Sequencing Center for Infectious Disease"/>
            <person name="Wu L."/>
            <person name="Ma J."/>
        </authorList>
    </citation>
    <scope>NUCLEOTIDE SEQUENCE [LARGE SCALE GENOMIC DNA]</scope>
    <source>
        <strain evidence="2">CCUG 57942</strain>
    </source>
</reference>
<accession>A0ABW4ZE32</accession>
<sequence length="295" mass="32433">MHRHIIHSASLTFCLTGLLTANEAIDIIDTSSHELTPASKMSLDDISTQLENPLTSLWSITLENSYRSISGNSVNGSTEANVLNFQPGMPIPMANDFTFIARPVFPLVTSPVLDTNGDTIKHTTGIGDIQMLSLYGPDKSKGFVWGLGTTMKFPTASSEFIGAGKWQAGPAAMAFHFGDKWTLGALAEHWWSFAGDSDRAHTNETNIKYIVRHKLPDAWSIGAGPTIAINWKEKPNNRYTIPVGLGLSKTAKFGELPIKFRLEAHYNLVRPDNIGQEWQILFRIAPVIPSPFSQP</sequence>
<comment type="caution">
    <text evidence="1">The sequence shown here is derived from an EMBL/GenBank/DDBJ whole genome shotgun (WGS) entry which is preliminary data.</text>
</comment>
<evidence type="ECO:0000313" key="2">
    <source>
        <dbReference type="Proteomes" id="UP001597389"/>
    </source>
</evidence>
<keyword evidence="2" id="KW-1185">Reference proteome</keyword>
<proteinExistence type="predicted"/>
<gene>
    <name evidence="1" type="ORF">ACFSW8_14560</name>
</gene>
<evidence type="ECO:0008006" key="3">
    <source>
        <dbReference type="Google" id="ProtNLM"/>
    </source>
</evidence>
<organism evidence="1 2">
    <name type="scientific">Rubritalea tangerina</name>
    <dbReference type="NCBI Taxonomy" id="430798"/>
    <lineage>
        <taxon>Bacteria</taxon>
        <taxon>Pseudomonadati</taxon>
        <taxon>Verrucomicrobiota</taxon>
        <taxon>Verrucomicrobiia</taxon>
        <taxon>Verrucomicrobiales</taxon>
        <taxon>Rubritaleaceae</taxon>
        <taxon>Rubritalea</taxon>
    </lineage>
</organism>
<dbReference type="RefSeq" id="WP_377088112.1">
    <property type="nucleotide sequence ID" value="NZ_JBHSJL010000014.1"/>
</dbReference>
<dbReference type="EMBL" id="JBHUJB010000072">
    <property type="protein sequence ID" value="MFD2160124.1"/>
    <property type="molecule type" value="Genomic_DNA"/>
</dbReference>